<feature type="non-terminal residue" evidence="2">
    <location>
        <position position="83"/>
    </location>
</feature>
<reference evidence="2" key="1">
    <citation type="submission" date="2023-07" db="EMBL/GenBank/DDBJ databases">
        <title>Genome content predicts the carbon catabolic preferences of heterotrophic bacteria.</title>
        <authorList>
            <person name="Gralka M."/>
        </authorList>
    </citation>
    <scope>NUCLEOTIDE SEQUENCE</scope>
    <source>
        <strain evidence="2">E2R20</strain>
    </source>
</reference>
<organism evidence="2 3">
    <name type="scientific">Staphylococcus pasteuri_A</name>
    <dbReference type="NCBI Taxonomy" id="3062664"/>
    <lineage>
        <taxon>Bacteria</taxon>
        <taxon>Bacillati</taxon>
        <taxon>Bacillota</taxon>
        <taxon>Bacilli</taxon>
        <taxon>Bacillales</taxon>
        <taxon>Staphylococcaceae</taxon>
        <taxon>Staphylococcus</taxon>
    </lineage>
</organism>
<keyword evidence="1" id="KW-1133">Transmembrane helix</keyword>
<gene>
    <name evidence="2" type="ORF">Q4528_14820</name>
</gene>
<evidence type="ECO:0000313" key="2">
    <source>
        <dbReference type="EMBL" id="MDO6575387.1"/>
    </source>
</evidence>
<feature type="transmembrane region" description="Helical" evidence="1">
    <location>
        <begin position="41"/>
        <end position="59"/>
    </location>
</feature>
<dbReference type="Proteomes" id="UP001170310">
    <property type="component" value="Unassembled WGS sequence"/>
</dbReference>
<dbReference type="AlphaFoldDB" id="A0AAW7YZA7"/>
<evidence type="ECO:0000256" key="1">
    <source>
        <dbReference type="SAM" id="Phobius"/>
    </source>
</evidence>
<dbReference type="PANTHER" id="PTHR43849">
    <property type="entry name" value="BLL3936 PROTEIN"/>
    <property type="match status" value="1"/>
</dbReference>
<feature type="transmembrane region" description="Helical" evidence="1">
    <location>
        <begin position="12"/>
        <end position="29"/>
    </location>
</feature>
<comment type="caution">
    <text evidence="2">The sequence shown here is derived from an EMBL/GenBank/DDBJ whole genome shotgun (WGS) entry which is preliminary data.</text>
</comment>
<evidence type="ECO:0000313" key="3">
    <source>
        <dbReference type="Proteomes" id="UP001170310"/>
    </source>
</evidence>
<proteinExistence type="predicted"/>
<keyword evidence="3" id="KW-1185">Reference proteome</keyword>
<feature type="non-terminal residue" evidence="2">
    <location>
        <position position="1"/>
    </location>
</feature>
<name>A0AAW7YZA7_9STAP</name>
<keyword evidence="1" id="KW-0472">Membrane</keyword>
<dbReference type="PANTHER" id="PTHR43849:SF2">
    <property type="entry name" value="BLL3936 PROTEIN"/>
    <property type="match status" value="1"/>
</dbReference>
<protein>
    <recommendedName>
        <fullName evidence="4">C4-dicarboxylate ABC transporter</fullName>
    </recommendedName>
</protein>
<keyword evidence="1" id="KW-0812">Transmembrane</keyword>
<dbReference type="EMBL" id="JAUOQO010000602">
    <property type="protein sequence ID" value="MDO6575387.1"/>
    <property type="molecule type" value="Genomic_DNA"/>
</dbReference>
<sequence length="83" mass="9070">ILPGDLINNSRQIHLAFAVFLAAMAYPLFKSSPRHYIPWYDWALGIAGAFLALYGYFFYAKIVGNGGLADDSDALFALAGLIL</sequence>
<accession>A0AAW7YZA7</accession>
<evidence type="ECO:0008006" key="4">
    <source>
        <dbReference type="Google" id="ProtNLM"/>
    </source>
</evidence>